<accession>A0ABT9J8L7</accession>
<sequence length="309" mass="34043">MDLTLKQLRAFVVVAEAGQFTRAAERLGLSQSAVSTLISQLEGNLDLRLFDRHTRLLRLTQAGTEMLPIARRAVGDINSIVENARDLNRLGRGRVEIASGTLQAALLLPRLIHSFGKRFPNVDVSLHDVSERMTIELVRNGSVDLGLGTVPENDSEIVGIPALTDSFLIVMRPEHPLARRSSLCWKDLTDEEVIGPQRGNPIRDRLEAELAHAGIRLQLHRAFRDVSLPLTIIGMVDAGLGIAVMTSTVIPLARTLGLVTIVPGEPVISRDVSLIVRRDRSLSPAARLLRDFLQRTLQERHRTTKSPSA</sequence>
<dbReference type="SUPFAM" id="SSF53850">
    <property type="entry name" value="Periplasmic binding protein-like II"/>
    <property type="match status" value="1"/>
</dbReference>
<feature type="domain" description="HTH lysR-type" evidence="5">
    <location>
        <begin position="3"/>
        <end position="60"/>
    </location>
</feature>
<evidence type="ECO:0000256" key="2">
    <source>
        <dbReference type="ARBA" id="ARBA00023015"/>
    </source>
</evidence>
<evidence type="ECO:0000256" key="4">
    <source>
        <dbReference type="ARBA" id="ARBA00023163"/>
    </source>
</evidence>
<dbReference type="InterPro" id="IPR005119">
    <property type="entry name" value="LysR_subst-bd"/>
</dbReference>
<keyword evidence="4" id="KW-0804">Transcription</keyword>
<keyword evidence="3" id="KW-0238">DNA-binding</keyword>
<organism evidence="6 7">
    <name type="scientific">Paracoccus spongiarum</name>
    <dbReference type="NCBI Taxonomy" id="3064387"/>
    <lineage>
        <taxon>Bacteria</taxon>
        <taxon>Pseudomonadati</taxon>
        <taxon>Pseudomonadota</taxon>
        <taxon>Alphaproteobacteria</taxon>
        <taxon>Rhodobacterales</taxon>
        <taxon>Paracoccaceae</taxon>
        <taxon>Paracoccus</taxon>
    </lineage>
</organism>
<dbReference type="Proteomes" id="UP001224997">
    <property type="component" value="Unassembled WGS sequence"/>
</dbReference>
<evidence type="ECO:0000313" key="7">
    <source>
        <dbReference type="Proteomes" id="UP001224997"/>
    </source>
</evidence>
<name>A0ABT9J8L7_9RHOB</name>
<dbReference type="RefSeq" id="WP_305962024.1">
    <property type="nucleotide sequence ID" value="NZ_JAVAMQ010000002.1"/>
</dbReference>
<evidence type="ECO:0000259" key="5">
    <source>
        <dbReference type="PROSITE" id="PS50931"/>
    </source>
</evidence>
<dbReference type="PROSITE" id="PS50931">
    <property type="entry name" value="HTH_LYSR"/>
    <property type="match status" value="1"/>
</dbReference>
<dbReference type="InterPro" id="IPR036390">
    <property type="entry name" value="WH_DNA-bd_sf"/>
</dbReference>
<evidence type="ECO:0000313" key="6">
    <source>
        <dbReference type="EMBL" id="MDP5306159.1"/>
    </source>
</evidence>
<evidence type="ECO:0000256" key="1">
    <source>
        <dbReference type="ARBA" id="ARBA00009437"/>
    </source>
</evidence>
<proteinExistence type="inferred from homology"/>
<dbReference type="InterPro" id="IPR000847">
    <property type="entry name" value="LysR_HTH_N"/>
</dbReference>
<dbReference type="InterPro" id="IPR050950">
    <property type="entry name" value="HTH-type_LysR_regulators"/>
</dbReference>
<keyword evidence="7" id="KW-1185">Reference proteome</keyword>
<evidence type="ECO:0000256" key="3">
    <source>
        <dbReference type="ARBA" id="ARBA00023125"/>
    </source>
</evidence>
<protein>
    <submittedName>
        <fullName evidence="6">LysR family transcriptional regulator</fullName>
    </submittedName>
</protein>
<dbReference type="Gene3D" id="3.40.190.290">
    <property type="match status" value="1"/>
</dbReference>
<reference evidence="6 7" key="1">
    <citation type="submission" date="2023-08" db="EMBL/GenBank/DDBJ databases">
        <authorList>
            <person name="Park J.-S."/>
        </authorList>
    </citation>
    <scope>NUCLEOTIDE SEQUENCE [LARGE SCALE GENOMIC DNA]</scope>
    <source>
        <strain evidence="6 7">2205BS29-5</strain>
    </source>
</reference>
<dbReference type="Pfam" id="PF00126">
    <property type="entry name" value="HTH_1"/>
    <property type="match status" value="1"/>
</dbReference>
<keyword evidence="2" id="KW-0805">Transcription regulation</keyword>
<dbReference type="Pfam" id="PF03466">
    <property type="entry name" value="LysR_substrate"/>
    <property type="match status" value="1"/>
</dbReference>
<comment type="similarity">
    <text evidence="1">Belongs to the LysR transcriptional regulatory family.</text>
</comment>
<gene>
    <name evidence="6" type="ORF">Q5Y72_03485</name>
</gene>
<dbReference type="EMBL" id="JAVAMQ010000002">
    <property type="protein sequence ID" value="MDP5306159.1"/>
    <property type="molecule type" value="Genomic_DNA"/>
</dbReference>
<dbReference type="PRINTS" id="PR00039">
    <property type="entry name" value="HTHLYSR"/>
</dbReference>
<dbReference type="PANTHER" id="PTHR30419:SF30">
    <property type="entry name" value="LYSR FAMILY TRANSCRIPTIONAL REGULATOR"/>
    <property type="match status" value="1"/>
</dbReference>
<dbReference type="PANTHER" id="PTHR30419">
    <property type="entry name" value="HTH-TYPE TRANSCRIPTIONAL REGULATOR YBHD"/>
    <property type="match status" value="1"/>
</dbReference>
<dbReference type="Gene3D" id="1.10.10.10">
    <property type="entry name" value="Winged helix-like DNA-binding domain superfamily/Winged helix DNA-binding domain"/>
    <property type="match status" value="1"/>
</dbReference>
<dbReference type="SUPFAM" id="SSF46785">
    <property type="entry name" value="Winged helix' DNA-binding domain"/>
    <property type="match status" value="1"/>
</dbReference>
<dbReference type="CDD" id="cd08440">
    <property type="entry name" value="PBP2_LTTR_like_4"/>
    <property type="match status" value="1"/>
</dbReference>
<dbReference type="InterPro" id="IPR036388">
    <property type="entry name" value="WH-like_DNA-bd_sf"/>
</dbReference>
<comment type="caution">
    <text evidence="6">The sequence shown here is derived from an EMBL/GenBank/DDBJ whole genome shotgun (WGS) entry which is preliminary data.</text>
</comment>